<reference evidence="2 5" key="2">
    <citation type="submission" date="2020-10" db="EMBL/GenBank/DDBJ databases">
        <title>Campylobacter californiensis sp. nov. isolated from cattle and feral swine in California.</title>
        <authorList>
            <person name="Miller W.G."/>
        </authorList>
    </citation>
    <scope>NUCLEOTIDE SEQUENCE [LARGE SCALE GENOMIC DNA]</scope>
    <source>
        <strain evidence="2 5">RM12919</strain>
    </source>
</reference>
<accession>A0AAW3ZWR9</accession>
<dbReference type="AlphaFoldDB" id="A0AAW3ZWR9"/>
<evidence type="ECO:0000313" key="2">
    <source>
        <dbReference type="EMBL" id="MBE2985570.1"/>
    </source>
</evidence>
<comment type="caution">
    <text evidence="3">The sequence shown here is derived from an EMBL/GenBank/DDBJ whole genome shotgun (WGS) entry which is preliminary data.</text>
</comment>
<keyword evidence="4" id="KW-1185">Reference proteome</keyword>
<proteinExistence type="predicted"/>
<reference evidence="3 4" key="1">
    <citation type="submission" date="2015-08" db="EMBL/GenBank/DDBJ databases">
        <title>Comparative genomics of the Campylobacter concisus group.</title>
        <authorList>
            <person name="Yee E."/>
            <person name="Chapman M.H."/>
            <person name="Huynh S."/>
            <person name="Bono J.L."/>
            <person name="On S.L."/>
            <person name="St Leger J."/>
            <person name="Foster G."/>
            <person name="Parker C.T."/>
            <person name="Miller W.G."/>
        </authorList>
    </citation>
    <scope>NUCLEOTIDE SEQUENCE [LARGE SCALE GENOMIC DNA]</scope>
    <source>
        <strain evidence="3 4">RM9337</strain>
    </source>
</reference>
<keyword evidence="1" id="KW-1133">Transmembrane helix</keyword>
<dbReference type="EMBL" id="JADBHS010000001">
    <property type="protein sequence ID" value="MBE2985570.1"/>
    <property type="molecule type" value="Genomic_DNA"/>
</dbReference>
<sequence length="172" mass="20374">MIKSIVDYFKKHIFSVSIATAGFLSSIVTLCIDINSVLSIKWLILVIFISIVIITLLVGYIHNCNQKYFLTYNMFEKLPLEDLKKELQGCFLFKNNSPIKLSYEDIIKVYYIDEYDVENFIGIGCIKHIQSDNIIYHIKFYWLNEKRDNNMRKLYFSLILKNYDIQKLRGDE</sequence>
<evidence type="ECO:0000256" key="1">
    <source>
        <dbReference type="SAM" id="Phobius"/>
    </source>
</evidence>
<feature type="transmembrane region" description="Helical" evidence="1">
    <location>
        <begin position="42"/>
        <end position="61"/>
    </location>
</feature>
<evidence type="ECO:0008006" key="6">
    <source>
        <dbReference type="Google" id="ProtNLM"/>
    </source>
</evidence>
<evidence type="ECO:0000313" key="5">
    <source>
        <dbReference type="Proteomes" id="UP001318760"/>
    </source>
</evidence>
<gene>
    <name evidence="2" type="ORF">CCAL12919_00275</name>
    <name evidence="3" type="ORF">CCAL9337_02500</name>
</gene>
<feature type="transmembrane region" description="Helical" evidence="1">
    <location>
        <begin position="12"/>
        <end position="36"/>
    </location>
</feature>
<dbReference type="RefSeq" id="WP_170015560.1">
    <property type="nucleotide sequence ID" value="NZ_CP012545.1"/>
</dbReference>
<evidence type="ECO:0000313" key="4">
    <source>
        <dbReference type="Proteomes" id="UP000650616"/>
    </source>
</evidence>
<organism evidence="3 4">
    <name type="scientific">Campylobacter californiensis</name>
    <dbReference type="NCBI Taxonomy" id="1032243"/>
    <lineage>
        <taxon>Bacteria</taxon>
        <taxon>Pseudomonadati</taxon>
        <taxon>Campylobacterota</taxon>
        <taxon>Epsilonproteobacteria</taxon>
        <taxon>Campylobacterales</taxon>
        <taxon>Campylobacteraceae</taxon>
        <taxon>Campylobacter</taxon>
    </lineage>
</organism>
<protein>
    <recommendedName>
        <fullName evidence="6">DUF2393 domain protein</fullName>
    </recommendedName>
</protein>
<evidence type="ECO:0000313" key="3">
    <source>
        <dbReference type="EMBL" id="MBE3607601.1"/>
    </source>
</evidence>
<name>A0AAW3ZWR9_9BACT</name>
<dbReference type="Proteomes" id="UP000650616">
    <property type="component" value="Unassembled WGS sequence"/>
</dbReference>
<dbReference type="EMBL" id="LIWG01000002">
    <property type="protein sequence ID" value="MBE3607601.1"/>
    <property type="molecule type" value="Genomic_DNA"/>
</dbReference>
<dbReference type="Proteomes" id="UP001318760">
    <property type="component" value="Unassembled WGS sequence"/>
</dbReference>
<keyword evidence="1" id="KW-0472">Membrane</keyword>
<keyword evidence="1" id="KW-0812">Transmembrane</keyword>